<reference evidence="2" key="1">
    <citation type="submission" date="2021-01" db="EMBL/GenBank/DDBJ databases">
        <title>Whole genome shotgun sequence of Catellatospora methionotrophica NBRC 14553.</title>
        <authorList>
            <person name="Komaki H."/>
            <person name="Tamura T."/>
        </authorList>
    </citation>
    <scope>NUCLEOTIDE SEQUENCE</scope>
    <source>
        <strain evidence="2">NBRC 14553</strain>
    </source>
</reference>
<dbReference type="InterPro" id="IPR001845">
    <property type="entry name" value="HTH_ArsR_DNA-bd_dom"/>
</dbReference>
<organism evidence="2 3">
    <name type="scientific">Catellatospora methionotrophica</name>
    <dbReference type="NCBI Taxonomy" id="121620"/>
    <lineage>
        <taxon>Bacteria</taxon>
        <taxon>Bacillati</taxon>
        <taxon>Actinomycetota</taxon>
        <taxon>Actinomycetes</taxon>
        <taxon>Micromonosporales</taxon>
        <taxon>Micromonosporaceae</taxon>
        <taxon>Catellatospora</taxon>
    </lineage>
</organism>
<evidence type="ECO:0000259" key="1">
    <source>
        <dbReference type="SMART" id="SM00418"/>
    </source>
</evidence>
<name>A0A8J3PL23_9ACTN</name>
<dbReference type="RefSeq" id="WP_203672206.1">
    <property type="nucleotide sequence ID" value="NZ_BAAATT010000025.1"/>
</dbReference>
<feature type="domain" description="HTH arsR-type" evidence="1">
    <location>
        <begin position="24"/>
        <end position="102"/>
    </location>
</feature>
<dbReference type="EMBL" id="BONJ01000047">
    <property type="protein sequence ID" value="GIG19061.1"/>
    <property type="molecule type" value="Genomic_DNA"/>
</dbReference>
<dbReference type="InterPro" id="IPR036390">
    <property type="entry name" value="WH_DNA-bd_sf"/>
</dbReference>
<dbReference type="Proteomes" id="UP000660339">
    <property type="component" value="Unassembled WGS sequence"/>
</dbReference>
<protein>
    <recommendedName>
        <fullName evidence="1">HTH arsR-type domain-containing protein</fullName>
    </recommendedName>
</protein>
<proteinExistence type="predicted"/>
<dbReference type="InterPro" id="IPR011991">
    <property type="entry name" value="ArsR-like_HTH"/>
</dbReference>
<dbReference type="SUPFAM" id="SSF46785">
    <property type="entry name" value="Winged helix' DNA-binding domain"/>
    <property type="match status" value="1"/>
</dbReference>
<comment type="caution">
    <text evidence="2">The sequence shown here is derived from an EMBL/GenBank/DDBJ whole genome shotgun (WGS) entry which is preliminary data.</text>
</comment>
<dbReference type="Gene3D" id="1.10.10.10">
    <property type="entry name" value="Winged helix-like DNA-binding domain superfamily/Winged helix DNA-binding domain"/>
    <property type="match status" value="1"/>
</dbReference>
<sequence length="181" mass="19439">MTSPDETPAAASEDPAVMQVNGPEHYRALAHPMRHRLLFALERPATISRLAAVLRTNKGNVAHHLKVLVEAGLVRPAGTRTVRGGTEQYYARPARALHYTGPGAAENTAVAFQALGAEIAAAAPDPFLVLRHLRLTAEQVRELTATLTALAEDTPDAEDDGIRYGLLLGLYRPHDPDGPSD</sequence>
<keyword evidence="3" id="KW-1185">Reference proteome</keyword>
<evidence type="ECO:0000313" key="2">
    <source>
        <dbReference type="EMBL" id="GIG19061.1"/>
    </source>
</evidence>
<accession>A0A8J3PL23</accession>
<dbReference type="InterPro" id="IPR036388">
    <property type="entry name" value="WH-like_DNA-bd_sf"/>
</dbReference>
<dbReference type="GO" id="GO:0003700">
    <property type="term" value="F:DNA-binding transcription factor activity"/>
    <property type="evidence" value="ECO:0007669"/>
    <property type="project" value="InterPro"/>
</dbReference>
<gene>
    <name evidence="2" type="ORF">Cme02nite_73930</name>
</gene>
<evidence type="ECO:0000313" key="3">
    <source>
        <dbReference type="Proteomes" id="UP000660339"/>
    </source>
</evidence>
<dbReference type="SMART" id="SM00418">
    <property type="entry name" value="HTH_ARSR"/>
    <property type="match status" value="1"/>
</dbReference>
<dbReference type="Pfam" id="PF12840">
    <property type="entry name" value="HTH_20"/>
    <property type="match status" value="1"/>
</dbReference>
<dbReference type="CDD" id="cd00090">
    <property type="entry name" value="HTH_ARSR"/>
    <property type="match status" value="1"/>
</dbReference>
<dbReference type="AlphaFoldDB" id="A0A8J3PL23"/>